<reference evidence="1 2" key="1">
    <citation type="submission" date="2018-06" db="EMBL/GenBank/DDBJ databases">
        <authorList>
            <consortium name="Pathogen Informatics"/>
            <person name="Doyle S."/>
        </authorList>
    </citation>
    <scope>NUCLEOTIDE SEQUENCE [LARGE SCALE GENOMIC DNA]</scope>
    <source>
        <strain evidence="1 2">NCTC11343</strain>
    </source>
</reference>
<organism evidence="1 2">
    <name type="scientific">Sphingobacterium multivorum</name>
    <dbReference type="NCBI Taxonomy" id="28454"/>
    <lineage>
        <taxon>Bacteria</taxon>
        <taxon>Pseudomonadati</taxon>
        <taxon>Bacteroidota</taxon>
        <taxon>Sphingobacteriia</taxon>
        <taxon>Sphingobacteriales</taxon>
        <taxon>Sphingobacteriaceae</taxon>
        <taxon>Sphingobacterium</taxon>
    </lineage>
</organism>
<name>A0A2X2IZI6_SPHMU</name>
<gene>
    <name evidence="1" type="ORF">NCTC11343_01290</name>
</gene>
<sequence>MDIAHYADRSLDNGLSLKNKFRYPMRVSA</sequence>
<evidence type="ECO:0000313" key="2">
    <source>
        <dbReference type="Proteomes" id="UP000251241"/>
    </source>
</evidence>
<accession>A0A2X2IZI6</accession>
<dbReference type="EMBL" id="UAUU01000003">
    <property type="protein sequence ID" value="SPZ84746.1"/>
    <property type="molecule type" value="Genomic_DNA"/>
</dbReference>
<protein>
    <submittedName>
        <fullName evidence="1">Uncharacterized protein</fullName>
    </submittedName>
</protein>
<proteinExistence type="predicted"/>
<dbReference type="AlphaFoldDB" id="A0A2X2IZI6"/>
<dbReference type="Proteomes" id="UP000251241">
    <property type="component" value="Unassembled WGS sequence"/>
</dbReference>
<evidence type="ECO:0000313" key="1">
    <source>
        <dbReference type="EMBL" id="SPZ84746.1"/>
    </source>
</evidence>